<dbReference type="KEGG" id="scac:106095595"/>
<dbReference type="Proteomes" id="UP000095300">
    <property type="component" value="Unassembled WGS sequence"/>
</dbReference>
<dbReference type="InterPro" id="IPR009003">
    <property type="entry name" value="Peptidase_S1_PA"/>
</dbReference>
<dbReference type="InterPro" id="IPR022700">
    <property type="entry name" value="CLIP"/>
</dbReference>
<evidence type="ECO:0000313" key="15">
    <source>
        <dbReference type="Proteomes" id="UP000095300"/>
    </source>
</evidence>
<dbReference type="FunFam" id="2.40.10.10:FF:000028">
    <property type="entry name" value="Serine protease easter"/>
    <property type="match status" value="1"/>
</dbReference>
<evidence type="ECO:0000256" key="6">
    <source>
        <dbReference type="ARBA" id="ARBA00023145"/>
    </source>
</evidence>
<dbReference type="PROSITE" id="PS00134">
    <property type="entry name" value="TRYPSIN_HIS"/>
    <property type="match status" value="1"/>
</dbReference>
<organism evidence="14 15">
    <name type="scientific">Stomoxys calcitrans</name>
    <name type="common">Stable fly</name>
    <name type="synonym">Conops calcitrans</name>
    <dbReference type="NCBI Taxonomy" id="35570"/>
    <lineage>
        <taxon>Eukaryota</taxon>
        <taxon>Metazoa</taxon>
        <taxon>Ecdysozoa</taxon>
        <taxon>Arthropoda</taxon>
        <taxon>Hexapoda</taxon>
        <taxon>Insecta</taxon>
        <taxon>Pterygota</taxon>
        <taxon>Neoptera</taxon>
        <taxon>Endopterygota</taxon>
        <taxon>Diptera</taxon>
        <taxon>Brachycera</taxon>
        <taxon>Muscomorpha</taxon>
        <taxon>Muscoidea</taxon>
        <taxon>Muscidae</taxon>
        <taxon>Stomoxys</taxon>
    </lineage>
</organism>
<dbReference type="PRINTS" id="PR00722">
    <property type="entry name" value="CHYMOTRYPSIN"/>
</dbReference>
<evidence type="ECO:0000256" key="4">
    <source>
        <dbReference type="ARBA" id="ARBA00022825"/>
    </source>
</evidence>
<evidence type="ECO:0000256" key="11">
    <source>
        <dbReference type="RuleBase" id="RU366078"/>
    </source>
</evidence>
<accession>A0A1I8PP27</accession>
<dbReference type="PROSITE" id="PS50240">
    <property type="entry name" value="TRYPSIN_DOM"/>
    <property type="match status" value="1"/>
</dbReference>
<evidence type="ECO:0000256" key="7">
    <source>
        <dbReference type="ARBA" id="ARBA00023157"/>
    </source>
</evidence>
<dbReference type="FunFam" id="2.40.10.10:FF:000084">
    <property type="entry name" value="Serine protease easter"/>
    <property type="match status" value="1"/>
</dbReference>
<dbReference type="EC" id="3.4.21.-" evidence="10"/>
<keyword evidence="15" id="KW-1185">Reference proteome</keyword>
<dbReference type="InterPro" id="IPR033116">
    <property type="entry name" value="TRYPSIN_SER"/>
</dbReference>
<keyword evidence="8" id="KW-0325">Glycoprotein</keyword>
<dbReference type="Pfam" id="PF00089">
    <property type="entry name" value="Trypsin"/>
    <property type="match status" value="1"/>
</dbReference>
<dbReference type="EnsemblMetazoa" id="SCAU009860-RA">
    <property type="protein sequence ID" value="SCAU009860-PA"/>
    <property type="gene ID" value="SCAU009860"/>
</dbReference>
<evidence type="ECO:0000256" key="5">
    <source>
        <dbReference type="ARBA" id="ARBA00022837"/>
    </source>
</evidence>
<keyword evidence="7" id="KW-1015">Disulfide bond</keyword>
<dbReference type="STRING" id="35570.A0A1I8PP27"/>
<dbReference type="GO" id="GO:0035008">
    <property type="term" value="P:positive regulation of melanization defense response"/>
    <property type="evidence" value="ECO:0007669"/>
    <property type="project" value="UniProtKB-ARBA"/>
</dbReference>
<evidence type="ECO:0000256" key="9">
    <source>
        <dbReference type="ARBA" id="ARBA00024195"/>
    </source>
</evidence>
<feature type="chain" id="PRO_5023973601" description="CLIP domain-containing serine protease" evidence="11">
    <location>
        <begin position="35"/>
        <end position="370"/>
    </location>
</feature>
<keyword evidence="4 10" id="KW-0720">Serine protease</keyword>
<dbReference type="Pfam" id="PF12032">
    <property type="entry name" value="CLIP"/>
    <property type="match status" value="1"/>
</dbReference>
<evidence type="ECO:0000256" key="3">
    <source>
        <dbReference type="ARBA" id="ARBA00022801"/>
    </source>
</evidence>
<evidence type="ECO:0000256" key="1">
    <source>
        <dbReference type="ARBA" id="ARBA00022670"/>
    </source>
</evidence>
<evidence type="ECO:0000259" key="12">
    <source>
        <dbReference type="PROSITE" id="PS50240"/>
    </source>
</evidence>
<dbReference type="SMART" id="SM00020">
    <property type="entry name" value="Tryp_SPc"/>
    <property type="match status" value="1"/>
</dbReference>
<name>A0A1I8PP27_STOCA</name>
<gene>
    <name evidence="14" type="primary">106095595</name>
</gene>
<evidence type="ECO:0000256" key="2">
    <source>
        <dbReference type="ARBA" id="ARBA00022729"/>
    </source>
</evidence>
<keyword evidence="3 10" id="KW-0378">Hydrolase</keyword>
<dbReference type="PANTHER" id="PTHR24256">
    <property type="entry name" value="TRYPTASE-RELATED"/>
    <property type="match status" value="1"/>
</dbReference>
<dbReference type="InterPro" id="IPR051487">
    <property type="entry name" value="Ser/Thr_Proteases_Immune/Dev"/>
</dbReference>
<keyword evidence="11" id="KW-0964">Secreted</keyword>
<feature type="signal peptide" evidence="11">
    <location>
        <begin position="1"/>
        <end position="34"/>
    </location>
</feature>
<dbReference type="FunFam" id="3.30.1640.30:FF:000001">
    <property type="entry name" value="Serine protease 7"/>
    <property type="match status" value="1"/>
</dbReference>
<keyword evidence="1 10" id="KW-0645">Protease</keyword>
<dbReference type="InterPro" id="IPR043504">
    <property type="entry name" value="Peptidase_S1_PA_chymotrypsin"/>
</dbReference>
<protein>
    <recommendedName>
        <fullName evidence="11">CLIP domain-containing serine protease</fullName>
        <ecNumber evidence="10">3.4.21.-</ecNumber>
    </recommendedName>
</protein>
<proteinExistence type="inferred from homology"/>
<evidence type="ECO:0000256" key="10">
    <source>
        <dbReference type="RuleBase" id="RU363034"/>
    </source>
</evidence>
<dbReference type="SMART" id="SM00680">
    <property type="entry name" value="CLIP"/>
    <property type="match status" value="1"/>
</dbReference>
<dbReference type="PROSITE" id="PS51888">
    <property type="entry name" value="CLIP"/>
    <property type="match status" value="1"/>
</dbReference>
<dbReference type="Gene3D" id="3.30.1640.30">
    <property type="match status" value="1"/>
</dbReference>
<feature type="domain" description="Peptidase S1" evidence="12">
    <location>
        <begin position="116"/>
        <end position="369"/>
    </location>
</feature>
<dbReference type="GO" id="GO:0006508">
    <property type="term" value="P:proteolysis"/>
    <property type="evidence" value="ECO:0007669"/>
    <property type="project" value="UniProtKB-KW"/>
</dbReference>
<dbReference type="InterPro" id="IPR038565">
    <property type="entry name" value="CLIP_sf"/>
</dbReference>
<sequence>MFSVHGQSRWSVPSLWSLIVIVCLLLIDCPKVKAQQSCNNPNGKSGTCMSIYDCEVLLNSLKNLNRSPQQTSFIQQSQCGYSSAPLVCCTTDIDFEKNDLLPVPNKCGHQSLGKKIYNGNDTVLDEYPWMVLLEYRNKKGEKVLNCGGSLINTRYVITAAHCVKGEIEQAVGPLTRIRLGEYNINEEIDCIRADCNDKVVEVGFDEVLPHPQYDVRNANNYHDIALIRLDQDVQYSDFIRPICLPLPETRTAITPGELLIVAGWGRTLEARQSSVKKQLAIPVTANDVCAKKYATKKVTLINSQLCAGGEFSKDSCDGDSGGPLMRESFMKRWYLEGVVSFGNRCGLEGWPGVYTRVSDYIDWIQQNVRP</sequence>
<dbReference type="InterPro" id="IPR018114">
    <property type="entry name" value="TRYPSIN_HIS"/>
</dbReference>
<dbReference type="InterPro" id="IPR001254">
    <property type="entry name" value="Trypsin_dom"/>
</dbReference>
<keyword evidence="5" id="KW-0106">Calcium</keyword>
<evidence type="ECO:0000313" key="14">
    <source>
        <dbReference type="EnsemblMetazoa" id="SCAU009860-PA"/>
    </source>
</evidence>
<dbReference type="Gene3D" id="2.40.10.10">
    <property type="entry name" value="Trypsin-like serine proteases"/>
    <property type="match status" value="2"/>
</dbReference>
<comment type="subcellular location">
    <subcellularLocation>
        <location evidence="11">Secreted</location>
    </subcellularLocation>
</comment>
<dbReference type="InterPro" id="IPR001314">
    <property type="entry name" value="Peptidase_S1A"/>
</dbReference>
<dbReference type="AlphaFoldDB" id="A0A1I8PP27"/>
<evidence type="ECO:0000259" key="13">
    <source>
        <dbReference type="PROSITE" id="PS51888"/>
    </source>
</evidence>
<dbReference type="CDD" id="cd00190">
    <property type="entry name" value="Tryp_SPc"/>
    <property type="match status" value="1"/>
</dbReference>
<dbReference type="OrthoDB" id="9028152at2759"/>
<dbReference type="SUPFAM" id="SSF50494">
    <property type="entry name" value="Trypsin-like serine proteases"/>
    <property type="match status" value="1"/>
</dbReference>
<dbReference type="GO" id="GO:0004252">
    <property type="term" value="F:serine-type endopeptidase activity"/>
    <property type="evidence" value="ECO:0007669"/>
    <property type="project" value="UniProtKB-UniRule"/>
</dbReference>
<dbReference type="PROSITE" id="PS00135">
    <property type="entry name" value="TRYPSIN_SER"/>
    <property type="match status" value="1"/>
</dbReference>
<keyword evidence="6" id="KW-0865">Zymogen</keyword>
<reference evidence="14" key="1">
    <citation type="submission" date="2020-05" db="UniProtKB">
        <authorList>
            <consortium name="EnsemblMetazoa"/>
        </authorList>
    </citation>
    <scope>IDENTIFICATION</scope>
    <source>
        <strain evidence="14">USDA</strain>
    </source>
</reference>
<comment type="similarity">
    <text evidence="9 11">Belongs to the peptidase S1 family. CLIP subfamily.</text>
</comment>
<feature type="domain" description="Clip" evidence="13">
    <location>
        <begin position="37"/>
        <end position="89"/>
    </location>
</feature>
<dbReference type="GO" id="GO:0005576">
    <property type="term" value="C:extracellular region"/>
    <property type="evidence" value="ECO:0007669"/>
    <property type="project" value="UniProtKB-SubCell"/>
</dbReference>
<comment type="domain">
    <text evidence="11">The clip domain consists of 35-55 residues which are 'knitted' together usually by 3 conserved disulfide bonds forming a clip-like compact structure.</text>
</comment>
<dbReference type="VEuPathDB" id="VectorBase:SCAU009860"/>
<evidence type="ECO:0000256" key="8">
    <source>
        <dbReference type="ARBA" id="ARBA00023180"/>
    </source>
</evidence>
<keyword evidence="2 11" id="KW-0732">Signal</keyword>